<protein>
    <submittedName>
        <fullName evidence="1">Uncharacterized protein</fullName>
    </submittedName>
</protein>
<organism evidence="1">
    <name type="scientific">Lepeophtheirus salmonis</name>
    <name type="common">Salmon louse</name>
    <name type="synonym">Caligus salmonis</name>
    <dbReference type="NCBI Taxonomy" id="72036"/>
    <lineage>
        <taxon>Eukaryota</taxon>
        <taxon>Metazoa</taxon>
        <taxon>Ecdysozoa</taxon>
        <taxon>Arthropoda</taxon>
        <taxon>Crustacea</taxon>
        <taxon>Multicrustacea</taxon>
        <taxon>Hexanauplia</taxon>
        <taxon>Copepoda</taxon>
        <taxon>Siphonostomatoida</taxon>
        <taxon>Caligidae</taxon>
        <taxon>Lepeophtheirus</taxon>
    </lineage>
</organism>
<reference evidence="1" key="1">
    <citation type="submission" date="2014-05" db="EMBL/GenBank/DDBJ databases">
        <authorList>
            <person name="Chronopoulou M."/>
        </authorList>
    </citation>
    <scope>NUCLEOTIDE SEQUENCE</scope>
    <source>
        <tissue evidence="1">Whole organism</tissue>
    </source>
</reference>
<feature type="non-terminal residue" evidence="1">
    <location>
        <position position="1"/>
    </location>
</feature>
<evidence type="ECO:0000313" key="1">
    <source>
        <dbReference type="EMBL" id="CDW43853.1"/>
    </source>
</evidence>
<name>A0A0K2V031_LEPSM</name>
<dbReference type="EMBL" id="HACA01026492">
    <property type="protein sequence ID" value="CDW43853.1"/>
    <property type="molecule type" value="Transcribed_RNA"/>
</dbReference>
<dbReference type="AlphaFoldDB" id="A0A0K2V031"/>
<sequence>CCVDPYFRARTTVPSSPTFQSLKKVICLETWSIELTSASITASIRPLKHNQA</sequence>
<accession>A0A0K2V031</accession>
<proteinExistence type="predicted"/>